<evidence type="ECO:0000256" key="2">
    <source>
        <dbReference type="ARBA" id="ARBA00004479"/>
    </source>
</evidence>
<keyword evidence="14 21" id="KW-0067">ATP-binding</keyword>
<keyword evidence="13" id="KW-0418">Kinase</keyword>
<keyword evidence="10" id="KW-0732">Signal</keyword>
<dbReference type="GO" id="GO:0004674">
    <property type="term" value="F:protein serine/threonine kinase activity"/>
    <property type="evidence" value="ECO:0007669"/>
    <property type="project" value="UniProtKB-KW"/>
</dbReference>
<evidence type="ECO:0000256" key="12">
    <source>
        <dbReference type="ARBA" id="ARBA00022741"/>
    </source>
</evidence>
<evidence type="ECO:0000256" key="11">
    <source>
        <dbReference type="ARBA" id="ARBA00022737"/>
    </source>
</evidence>
<dbReference type="InterPro" id="IPR011009">
    <property type="entry name" value="Kinase-like_dom_sf"/>
</dbReference>
<evidence type="ECO:0000256" key="15">
    <source>
        <dbReference type="ARBA" id="ARBA00022989"/>
    </source>
</evidence>
<dbReference type="SUPFAM" id="SSF56112">
    <property type="entry name" value="Protein kinase-like (PK-like)"/>
    <property type="match status" value="1"/>
</dbReference>
<dbReference type="PROSITE" id="PS50011">
    <property type="entry name" value="PROTEIN_KINASE_DOM"/>
    <property type="match status" value="1"/>
</dbReference>
<dbReference type="PANTHER" id="PTHR48053:SF168">
    <property type="entry name" value="LRR RECEPTOR-LIKE KINASE FAMILY PROTEIN"/>
    <property type="match status" value="1"/>
</dbReference>
<evidence type="ECO:0000256" key="14">
    <source>
        <dbReference type="ARBA" id="ARBA00022840"/>
    </source>
</evidence>
<comment type="catalytic activity">
    <reaction evidence="19">
        <text>L-threonyl-[protein] + ATP = O-phospho-L-threonyl-[protein] + ADP + H(+)</text>
        <dbReference type="Rhea" id="RHEA:46608"/>
        <dbReference type="Rhea" id="RHEA-COMP:11060"/>
        <dbReference type="Rhea" id="RHEA-COMP:11605"/>
        <dbReference type="ChEBI" id="CHEBI:15378"/>
        <dbReference type="ChEBI" id="CHEBI:30013"/>
        <dbReference type="ChEBI" id="CHEBI:30616"/>
        <dbReference type="ChEBI" id="CHEBI:61977"/>
        <dbReference type="ChEBI" id="CHEBI:456216"/>
        <dbReference type="EC" id="2.7.11.1"/>
    </reaction>
</comment>
<comment type="catalytic activity">
    <reaction evidence="20">
        <text>L-seryl-[protein] + ATP = O-phospho-L-seryl-[protein] + ADP + H(+)</text>
        <dbReference type="Rhea" id="RHEA:17989"/>
        <dbReference type="Rhea" id="RHEA-COMP:9863"/>
        <dbReference type="Rhea" id="RHEA-COMP:11604"/>
        <dbReference type="ChEBI" id="CHEBI:15378"/>
        <dbReference type="ChEBI" id="CHEBI:29999"/>
        <dbReference type="ChEBI" id="CHEBI:30616"/>
        <dbReference type="ChEBI" id="CHEBI:83421"/>
        <dbReference type="ChEBI" id="CHEBI:456216"/>
        <dbReference type="EC" id="2.7.11.1"/>
    </reaction>
</comment>
<keyword evidence="6" id="KW-0597">Phosphoprotein</keyword>
<proteinExistence type="inferred from homology"/>
<protein>
    <recommendedName>
        <fullName evidence="4">non-specific serine/threonine protein kinase</fullName>
        <ecNumber evidence="4">2.7.11.1</ecNumber>
    </recommendedName>
</protein>
<evidence type="ECO:0000256" key="17">
    <source>
        <dbReference type="ARBA" id="ARBA00023170"/>
    </source>
</evidence>
<dbReference type="InterPro" id="IPR017441">
    <property type="entry name" value="Protein_kinase_ATP_BS"/>
</dbReference>
<evidence type="ECO:0000256" key="4">
    <source>
        <dbReference type="ARBA" id="ARBA00012513"/>
    </source>
</evidence>
<evidence type="ECO:0000256" key="8">
    <source>
        <dbReference type="ARBA" id="ARBA00022679"/>
    </source>
</evidence>
<comment type="subcellular location">
    <subcellularLocation>
        <location evidence="1">Cell membrane</location>
    </subcellularLocation>
    <subcellularLocation>
        <location evidence="2">Membrane</location>
        <topology evidence="2">Single-pass type I membrane protein</topology>
    </subcellularLocation>
</comment>
<gene>
    <name evidence="25" type="primary">LOC108663875</name>
</gene>
<dbReference type="RefSeq" id="XP_017985254.1">
    <property type="nucleotide sequence ID" value="XM_018129765.1"/>
</dbReference>
<dbReference type="PANTHER" id="PTHR48053">
    <property type="entry name" value="LEUCINE RICH REPEAT FAMILY PROTEIN, EXPRESSED"/>
    <property type="match status" value="1"/>
</dbReference>
<reference evidence="25" key="1">
    <citation type="submission" date="2025-08" db="UniProtKB">
        <authorList>
            <consortium name="RefSeq"/>
        </authorList>
    </citation>
    <scope>IDENTIFICATION</scope>
</reference>
<keyword evidence="9 22" id="KW-0812">Transmembrane</keyword>
<organism evidence="24 25">
    <name type="scientific">Theobroma cacao</name>
    <name type="common">Cacao</name>
    <name type="synonym">Cocoa</name>
    <dbReference type="NCBI Taxonomy" id="3641"/>
    <lineage>
        <taxon>Eukaryota</taxon>
        <taxon>Viridiplantae</taxon>
        <taxon>Streptophyta</taxon>
        <taxon>Embryophyta</taxon>
        <taxon>Tracheophyta</taxon>
        <taxon>Spermatophyta</taxon>
        <taxon>Magnoliopsida</taxon>
        <taxon>eudicotyledons</taxon>
        <taxon>Gunneridae</taxon>
        <taxon>Pentapetalae</taxon>
        <taxon>rosids</taxon>
        <taxon>malvids</taxon>
        <taxon>Malvales</taxon>
        <taxon>Malvaceae</taxon>
        <taxon>Byttnerioideae</taxon>
        <taxon>Theobroma</taxon>
    </lineage>
</organism>
<dbReference type="SUPFAM" id="SSF52058">
    <property type="entry name" value="L domain-like"/>
    <property type="match status" value="1"/>
</dbReference>
<keyword evidence="16 22" id="KW-0472">Membrane</keyword>
<evidence type="ECO:0000256" key="9">
    <source>
        <dbReference type="ARBA" id="ARBA00022692"/>
    </source>
</evidence>
<feature type="domain" description="Protein kinase" evidence="23">
    <location>
        <begin position="267"/>
        <end position="357"/>
    </location>
</feature>
<keyword evidence="17" id="KW-0675">Receptor</keyword>
<keyword evidence="18" id="KW-0325">Glycoprotein</keyword>
<evidence type="ECO:0000256" key="1">
    <source>
        <dbReference type="ARBA" id="ARBA00004236"/>
    </source>
</evidence>
<evidence type="ECO:0000256" key="18">
    <source>
        <dbReference type="ARBA" id="ARBA00023180"/>
    </source>
</evidence>
<feature type="transmembrane region" description="Helical" evidence="22">
    <location>
        <begin position="201"/>
        <end position="226"/>
    </location>
</feature>
<dbReference type="InterPro" id="IPR032675">
    <property type="entry name" value="LRR_dom_sf"/>
</dbReference>
<evidence type="ECO:0000313" key="24">
    <source>
        <dbReference type="Proteomes" id="UP000694886"/>
    </source>
</evidence>
<dbReference type="GO" id="GO:0005886">
    <property type="term" value="C:plasma membrane"/>
    <property type="evidence" value="ECO:0007669"/>
    <property type="project" value="UniProtKB-SubCell"/>
</dbReference>
<dbReference type="Pfam" id="PF00069">
    <property type="entry name" value="Pkinase"/>
    <property type="match status" value="1"/>
</dbReference>
<keyword evidence="8" id="KW-0808">Transferase</keyword>
<dbReference type="InterPro" id="IPR001611">
    <property type="entry name" value="Leu-rich_rpt"/>
</dbReference>
<evidence type="ECO:0000256" key="5">
    <source>
        <dbReference type="ARBA" id="ARBA00022527"/>
    </source>
</evidence>
<evidence type="ECO:0000256" key="7">
    <source>
        <dbReference type="ARBA" id="ARBA00022614"/>
    </source>
</evidence>
<keyword evidence="7" id="KW-0433">Leucine-rich repeat</keyword>
<evidence type="ECO:0000259" key="23">
    <source>
        <dbReference type="PROSITE" id="PS50011"/>
    </source>
</evidence>
<dbReference type="InterPro" id="IPR051716">
    <property type="entry name" value="Plant_RL_S/T_kinase"/>
</dbReference>
<dbReference type="Proteomes" id="UP000694886">
    <property type="component" value="Unplaced"/>
</dbReference>
<evidence type="ECO:0000256" key="20">
    <source>
        <dbReference type="ARBA" id="ARBA00048679"/>
    </source>
</evidence>
<dbReference type="EC" id="2.7.11.1" evidence="4"/>
<name>A0AB32X3Q6_THECC</name>
<dbReference type="GeneID" id="108663875"/>
<accession>A0AB32X3Q6</accession>
<evidence type="ECO:0000256" key="10">
    <source>
        <dbReference type="ARBA" id="ARBA00022729"/>
    </source>
</evidence>
<dbReference type="AlphaFoldDB" id="A0AB32X3Q6"/>
<evidence type="ECO:0000256" key="13">
    <source>
        <dbReference type="ARBA" id="ARBA00022777"/>
    </source>
</evidence>
<evidence type="ECO:0000256" key="21">
    <source>
        <dbReference type="PROSITE-ProRule" id="PRU10141"/>
    </source>
</evidence>
<keyword evidence="5" id="KW-0723">Serine/threonine-protein kinase</keyword>
<dbReference type="KEGG" id="tcc:108663875"/>
<dbReference type="Gene3D" id="3.80.10.10">
    <property type="entry name" value="Ribonuclease Inhibitor"/>
    <property type="match status" value="1"/>
</dbReference>
<evidence type="ECO:0000256" key="16">
    <source>
        <dbReference type="ARBA" id="ARBA00023136"/>
    </source>
</evidence>
<dbReference type="PROSITE" id="PS00107">
    <property type="entry name" value="PROTEIN_KINASE_ATP"/>
    <property type="match status" value="1"/>
</dbReference>
<keyword evidence="15 22" id="KW-1133">Transmembrane helix</keyword>
<dbReference type="InterPro" id="IPR000719">
    <property type="entry name" value="Prot_kinase_dom"/>
</dbReference>
<feature type="binding site" evidence="21">
    <location>
        <position position="296"/>
    </location>
    <ligand>
        <name>ATP</name>
        <dbReference type="ChEBI" id="CHEBI:30616"/>
    </ligand>
</feature>
<dbReference type="Gene3D" id="3.30.200.20">
    <property type="entry name" value="Phosphorylase Kinase, domain 1"/>
    <property type="match status" value="1"/>
</dbReference>
<sequence>MTQLQRLDLSFTYLTEEIPKELCRLTSLMDLSLQGNQLSGNIPLTTRMLHDLQTLNLTANNLSGSLWTEIGNCLKLQFLNLSSNRFHGTIPLEIGDLHSLENIDLSQNFLMEEILPQLGNLLILETINLSHNMLFGSIRSTFENGLSGLTIVNVSFNQLEGLIPNTKAFCAASCYAFQSNKTLCGNTTCLKACVSISSRKGLIWIVIPLLGNLLLLLILIIGLFTLCQRCKHKNKTLEEKNCEQILGISGDFGKGFYQDIIKATDEFNSNYCIGTGGHGHVYKVVPSSGQVVAVKKFHLSKDGELTNVNAFEREVVALTNIRHCNIVKLYGFCPHAKYYFLVYDLIEKGSSRVILNN</sequence>
<dbReference type="FunFam" id="3.30.200.20:FF:000309">
    <property type="entry name" value="Leucine-rich repeat receptor protein kinase MSP1"/>
    <property type="match status" value="1"/>
</dbReference>
<dbReference type="FunFam" id="3.80.10.10:FF:000041">
    <property type="entry name" value="LRR receptor-like serine/threonine-protein kinase ERECTA"/>
    <property type="match status" value="1"/>
</dbReference>
<dbReference type="Pfam" id="PF00560">
    <property type="entry name" value="LRR_1"/>
    <property type="match status" value="5"/>
</dbReference>
<evidence type="ECO:0000256" key="3">
    <source>
        <dbReference type="ARBA" id="ARBA00009592"/>
    </source>
</evidence>
<evidence type="ECO:0000256" key="19">
    <source>
        <dbReference type="ARBA" id="ARBA00047899"/>
    </source>
</evidence>
<keyword evidence="11" id="KW-0677">Repeat</keyword>
<keyword evidence="12 21" id="KW-0547">Nucleotide-binding</keyword>
<dbReference type="GO" id="GO:0005524">
    <property type="term" value="F:ATP binding"/>
    <property type="evidence" value="ECO:0007669"/>
    <property type="project" value="UniProtKB-UniRule"/>
</dbReference>
<comment type="similarity">
    <text evidence="3">Belongs to the RLP family.</text>
</comment>
<evidence type="ECO:0000313" key="25">
    <source>
        <dbReference type="RefSeq" id="XP_017985254.1"/>
    </source>
</evidence>
<evidence type="ECO:0000256" key="22">
    <source>
        <dbReference type="SAM" id="Phobius"/>
    </source>
</evidence>
<evidence type="ECO:0000256" key="6">
    <source>
        <dbReference type="ARBA" id="ARBA00022553"/>
    </source>
</evidence>